<keyword evidence="2" id="KW-1185">Reference proteome</keyword>
<protein>
    <submittedName>
        <fullName evidence="1">Uncharacterized protein</fullName>
    </submittedName>
</protein>
<evidence type="ECO:0000313" key="2">
    <source>
        <dbReference type="Proteomes" id="UP000299102"/>
    </source>
</evidence>
<organism evidence="1 2">
    <name type="scientific">Eumeta variegata</name>
    <name type="common">Bagworm moth</name>
    <name type="synonym">Eumeta japonica</name>
    <dbReference type="NCBI Taxonomy" id="151549"/>
    <lineage>
        <taxon>Eukaryota</taxon>
        <taxon>Metazoa</taxon>
        <taxon>Ecdysozoa</taxon>
        <taxon>Arthropoda</taxon>
        <taxon>Hexapoda</taxon>
        <taxon>Insecta</taxon>
        <taxon>Pterygota</taxon>
        <taxon>Neoptera</taxon>
        <taxon>Endopterygota</taxon>
        <taxon>Lepidoptera</taxon>
        <taxon>Glossata</taxon>
        <taxon>Ditrysia</taxon>
        <taxon>Tineoidea</taxon>
        <taxon>Psychidae</taxon>
        <taxon>Oiketicinae</taxon>
        <taxon>Eumeta</taxon>
    </lineage>
</organism>
<comment type="caution">
    <text evidence="1">The sequence shown here is derived from an EMBL/GenBank/DDBJ whole genome shotgun (WGS) entry which is preliminary data.</text>
</comment>
<evidence type="ECO:0000313" key="1">
    <source>
        <dbReference type="EMBL" id="GBP52452.1"/>
    </source>
</evidence>
<proteinExistence type="predicted"/>
<name>A0A4C1WPK2_EUMVA</name>
<dbReference type="EMBL" id="BGZK01000603">
    <property type="protein sequence ID" value="GBP52452.1"/>
    <property type="molecule type" value="Genomic_DNA"/>
</dbReference>
<dbReference type="Proteomes" id="UP000299102">
    <property type="component" value="Unassembled WGS sequence"/>
</dbReference>
<gene>
    <name evidence="1" type="ORF">EVAR_39911_1</name>
</gene>
<accession>A0A4C1WPK2</accession>
<dbReference type="AlphaFoldDB" id="A0A4C1WPK2"/>
<reference evidence="1 2" key="1">
    <citation type="journal article" date="2019" name="Commun. Biol.">
        <title>The bagworm genome reveals a unique fibroin gene that provides high tensile strength.</title>
        <authorList>
            <person name="Kono N."/>
            <person name="Nakamura H."/>
            <person name="Ohtoshi R."/>
            <person name="Tomita M."/>
            <person name="Numata K."/>
            <person name="Arakawa K."/>
        </authorList>
    </citation>
    <scope>NUCLEOTIDE SEQUENCE [LARGE SCALE GENOMIC DNA]</scope>
</reference>
<sequence>MRLRPQSARRPWHRERPRNGARAISINVLTSYIQHRKIHRLREAAAARSAVAFNRGRLYRPARVAPTLRYMPIRKFHCRLPIEDGHRQNSAMFHGAIS</sequence>